<dbReference type="Proteomes" id="UP000184485">
    <property type="component" value="Unassembled WGS sequence"/>
</dbReference>
<gene>
    <name evidence="1" type="ORF">SAMN02745157_0922</name>
</gene>
<reference evidence="1 2" key="1">
    <citation type="submission" date="2016-11" db="EMBL/GenBank/DDBJ databases">
        <authorList>
            <person name="Jaros S."/>
            <person name="Januszkiewicz K."/>
            <person name="Wedrychowicz H."/>
        </authorList>
    </citation>
    <scope>NUCLEOTIDE SEQUENCE [LARGE SCALE GENOMIC DNA]</scope>
    <source>
        <strain evidence="1 2">DSM 19436</strain>
    </source>
</reference>
<dbReference type="AlphaFoldDB" id="A0A1M4WAV2"/>
<dbReference type="EMBL" id="FQUP01000001">
    <property type="protein sequence ID" value="SHE78092.1"/>
    <property type="molecule type" value="Genomic_DNA"/>
</dbReference>
<evidence type="ECO:0008006" key="3">
    <source>
        <dbReference type="Google" id="ProtNLM"/>
    </source>
</evidence>
<dbReference type="OrthoDB" id="2639622at2"/>
<accession>A0A1M4WAV2</accession>
<keyword evidence="2" id="KW-1185">Reference proteome</keyword>
<proteinExistence type="predicted"/>
<protein>
    <recommendedName>
        <fullName evidence="3">AAA domain-containing protein</fullName>
    </recommendedName>
</protein>
<sequence length="148" mass="16498">MTTLHLICGLPGSGKTTLARQLEEDGAGVRLSPDDWILALGFAIDDEEARTRVEDLQWTLAQRILAGGSSVILENGFWTREERSAYRSTALQLGAETRLHFLDVPLHELTRRLAIRNRDLPKAAQVDPGHLEAWSRLFERPDGNELAG</sequence>
<evidence type="ECO:0000313" key="2">
    <source>
        <dbReference type="Proteomes" id="UP000184485"/>
    </source>
</evidence>
<name>A0A1M4WAV2_9HYPH</name>
<dbReference type="SUPFAM" id="SSF52540">
    <property type="entry name" value="P-loop containing nucleoside triphosphate hydrolases"/>
    <property type="match status" value="1"/>
</dbReference>
<organism evidence="1 2">
    <name type="scientific">Kaistia soli DSM 19436</name>
    <dbReference type="NCBI Taxonomy" id="1122133"/>
    <lineage>
        <taxon>Bacteria</taxon>
        <taxon>Pseudomonadati</taxon>
        <taxon>Pseudomonadota</taxon>
        <taxon>Alphaproteobacteria</taxon>
        <taxon>Hyphomicrobiales</taxon>
        <taxon>Kaistiaceae</taxon>
        <taxon>Kaistia</taxon>
    </lineage>
</organism>
<evidence type="ECO:0000313" key="1">
    <source>
        <dbReference type="EMBL" id="SHE78092.1"/>
    </source>
</evidence>
<dbReference type="InterPro" id="IPR027417">
    <property type="entry name" value="P-loop_NTPase"/>
</dbReference>
<dbReference type="STRING" id="1122133.SAMN02745157_0922"/>
<dbReference type="Gene3D" id="3.40.50.300">
    <property type="entry name" value="P-loop containing nucleotide triphosphate hydrolases"/>
    <property type="match status" value="1"/>
</dbReference>
<dbReference type="Pfam" id="PF13671">
    <property type="entry name" value="AAA_33"/>
    <property type="match status" value="1"/>
</dbReference>